<keyword evidence="3" id="KW-1185">Reference proteome</keyword>
<gene>
    <name evidence="2" type="ORF">ABZ508_35335</name>
</gene>
<name>A0ABV2WH08_9ACTN</name>
<evidence type="ECO:0000256" key="1">
    <source>
        <dbReference type="SAM" id="MobiDB-lite"/>
    </source>
</evidence>
<proteinExistence type="predicted"/>
<feature type="region of interest" description="Disordered" evidence="1">
    <location>
        <begin position="244"/>
        <end position="263"/>
    </location>
</feature>
<feature type="compositionally biased region" description="Basic and acidic residues" evidence="1">
    <location>
        <begin position="244"/>
        <end position="258"/>
    </location>
</feature>
<dbReference type="Proteomes" id="UP001550378">
    <property type="component" value="Unassembled WGS sequence"/>
</dbReference>
<sequence>MTTTTASIPTQAQPIEPVTQEHGSRIITALEGAWAAIRAQHPDVPPVLMITGTGRNGHSVKWGHFGEKRWTVEGADFKKARTHELFAGGELLSLGGRATMKTLLHEAAHALAHVRGIKDTSSDYRYHNRRFVKLAEELGLTGPASPASVIGWSDCAITDATAERYADVIAALDAARLPYVHDPLVTALFGGPAGTTGGQDDEGDDETGAGGEAGGGDEDPQPTKPKKRPTRFLIICGCIERDDEGRPKLDKDGNEKPGRAIQISRKSWEFGTVDGGDEGGLMCGRCRSPFRKAQPDDEDQAAG</sequence>
<evidence type="ECO:0000313" key="3">
    <source>
        <dbReference type="Proteomes" id="UP001550378"/>
    </source>
</evidence>
<dbReference type="EMBL" id="JBEXZR010000072">
    <property type="protein sequence ID" value="MEU0712636.1"/>
    <property type="molecule type" value="Genomic_DNA"/>
</dbReference>
<evidence type="ECO:0000313" key="2">
    <source>
        <dbReference type="EMBL" id="MEU0712636.1"/>
    </source>
</evidence>
<evidence type="ECO:0008006" key="4">
    <source>
        <dbReference type="Google" id="ProtNLM"/>
    </source>
</evidence>
<protein>
    <recommendedName>
        <fullName evidence="4">SprT-like domain-containing protein</fullName>
    </recommendedName>
</protein>
<organism evidence="2 3">
    <name type="scientific">Streptomyces lavendulocolor</name>
    <dbReference type="NCBI Taxonomy" id="67316"/>
    <lineage>
        <taxon>Bacteria</taxon>
        <taxon>Bacillati</taxon>
        <taxon>Actinomycetota</taxon>
        <taxon>Actinomycetes</taxon>
        <taxon>Kitasatosporales</taxon>
        <taxon>Streptomycetaceae</taxon>
        <taxon>Streptomyces</taxon>
    </lineage>
</organism>
<comment type="caution">
    <text evidence="2">The sequence shown here is derived from an EMBL/GenBank/DDBJ whole genome shotgun (WGS) entry which is preliminary data.</text>
</comment>
<dbReference type="RefSeq" id="WP_359659553.1">
    <property type="nucleotide sequence ID" value="NZ_JBEXZP010000633.1"/>
</dbReference>
<feature type="region of interest" description="Disordered" evidence="1">
    <location>
        <begin position="191"/>
        <end position="228"/>
    </location>
</feature>
<feature type="region of interest" description="Disordered" evidence="1">
    <location>
        <begin position="1"/>
        <end position="20"/>
    </location>
</feature>
<reference evidence="2 3" key="1">
    <citation type="submission" date="2024-06" db="EMBL/GenBank/DDBJ databases">
        <title>The Natural Products Discovery Center: Release of the First 8490 Sequenced Strains for Exploring Actinobacteria Biosynthetic Diversity.</title>
        <authorList>
            <person name="Kalkreuter E."/>
            <person name="Kautsar S.A."/>
            <person name="Yang D."/>
            <person name="Bader C.D."/>
            <person name="Teijaro C.N."/>
            <person name="Fluegel L."/>
            <person name="Davis C.M."/>
            <person name="Simpson J.R."/>
            <person name="Lauterbach L."/>
            <person name="Steele A.D."/>
            <person name="Gui C."/>
            <person name="Meng S."/>
            <person name="Li G."/>
            <person name="Viehrig K."/>
            <person name="Ye F."/>
            <person name="Su P."/>
            <person name="Kiefer A.F."/>
            <person name="Nichols A."/>
            <person name="Cepeda A.J."/>
            <person name="Yan W."/>
            <person name="Fan B."/>
            <person name="Jiang Y."/>
            <person name="Adhikari A."/>
            <person name="Zheng C.-J."/>
            <person name="Schuster L."/>
            <person name="Cowan T.M."/>
            <person name="Smanski M.J."/>
            <person name="Chevrette M.G."/>
            <person name="De Carvalho L.P.S."/>
            <person name="Shen B."/>
        </authorList>
    </citation>
    <scope>NUCLEOTIDE SEQUENCE [LARGE SCALE GENOMIC DNA]</scope>
    <source>
        <strain evidence="2 3">NPDC006337</strain>
    </source>
</reference>
<accession>A0ABV2WH08</accession>
<feature type="compositionally biased region" description="Polar residues" evidence="1">
    <location>
        <begin position="1"/>
        <end position="13"/>
    </location>
</feature>